<dbReference type="GO" id="GO:0046872">
    <property type="term" value="F:metal ion binding"/>
    <property type="evidence" value="ECO:0007669"/>
    <property type="project" value="UniProtKB-KW"/>
</dbReference>
<protein>
    <submittedName>
        <fullName evidence="6">Cytochrome B5</fullName>
    </submittedName>
</protein>
<dbReference type="EMBL" id="LYCR01000006">
    <property type="protein sequence ID" value="OGM49797.1"/>
    <property type="molecule type" value="Genomic_DNA"/>
</dbReference>
<gene>
    <name evidence="6" type="ORF">ABOM_001519</name>
</gene>
<dbReference type="OrthoDB" id="260519at2759"/>
<dbReference type="RefSeq" id="XP_022393514.1">
    <property type="nucleotide sequence ID" value="XM_022528649.1"/>
</dbReference>
<keyword evidence="3" id="KW-0408">Iron</keyword>
<dbReference type="AlphaFoldDB" id="A0A1F8ADP8"/>
<dbReference type="PRINTS" id="PR00363">
    <property type="entry name" value="CYTOCHROMEB5"/>
</dbReference>
<dbReference type="PANTHER" id="PTHR19359">
    <property type="entry name" value="CYTOCHROME B5"/>
    <property type="match status" value="1"/>
</dbReference>
<proteinExistence type="inferred from homology"/>
<dbReference type="InterPro" id="IPR050668">
    <property type="entry name" value="Cytochrome_b5"/>
</dbReference>
<comment type="caution">
    <text evidence="6">The sequence shown here is derived from an EMBL/GenBank/DDBJ whole genome shotgun (WGS) entry which is preliminary data.</text>
</comment>
<dbReference type="Gene3D" id="3.10.120.10">
    <property type="entry name" value="Cytochrome b5-like heme/steroid binding domain"/>
    <property type="match status" value="1"/>
</dbReference>
<keyword evidence="7" id="KW-1185">Reference proteome</keyword>
<dbReference type="GO" id="GO:0020037">
    <property type="term" value="F:heme binding"/>
    <property type="evidence" value="ECO:0007669"/>
    <property type="project" value="TreeGrafter"/>
</dbReference>
<sequence>MAQTSDFTNASQLFTPEDVSKHNTSDNLWTIINNEIYDLTTFQKEHPGGAKILQAVAGKDGTKKFRKYHREALLVKYRGTLRVGDLVSQPKGRKWLFFKASTK</sequence>
<dbReference type="SMART" id="SM01117">
    <property type="entry name" value="Cyt-b5"/>
    <property type="match status" value="1"/>
</dbReference>
<evidence type="ECO:0000313" key="7">
    <source>
        <dbReference type="Proteomes" id="UP000179179"/>
    </source>
</evidence>
<comment type="similarity">
    <text evidence="4">Belongs to the cytochrome b5 family.</text>
</comment>
<dbReference type="SUPFAM" id="SSF55856">
    <property type="entry name" value="Cytochrome b5-like heme/steroid binding domain"/>
    <property type="match status" value="1"/>
</dbReference>
<organism evidence="6 7">
    <name type="scientific">Aspergillus bombycis</name>
    <dbReference type="NCBI Taxonomy" id="109264"/>
    <lineage>
        <taxon>Eukaryota</taxon>
        <taxon>Fungi</taxon>
        <taxon>Dikarya</taxon>
        <taxon>Ascomycota</taxon>
        <taxon>Pezizomycotina</taxon>
        <taxon>Eurotiomycetes</taxon>
        <taxon>Eurotiomycetidae</taxon>
        <taxon>Eurotiales</taxon>
        <taxon>Aspergillaceae</taxon>
        <taxon>Aspergillus</taxon>
    </lineage>
</organism>
<dbReference type="InterPro" id="IPR036400">
    <property type="entry name" value="Cyt_B5-like_heme/steroid_sf"/>
</dbReference>
<evidence type="ECO:0000256" key="4">
    <source>
        <dbReference type="ARBA" id="ARBA00038168"/>
    </source>
</evidence>
<dbReference type="STRING" id="109264.A0A1F8ADP8"/>
<evidence type="ECO:0000256" key="1">
    <source>
        <dbReference type="ARBA" id="ARBA00022617"/>
    </source>
</evidence>
<evidence type="ECO:0000259" key="5">
    <source>
        <dbReference type="PROSITE" id="PS50255"/>
    </source>
</evidence>
<dbReference type="Pfam" id="PF00173">
    <property type="entry name" value="Cyt-b5"/>
    <property type="match status" value="1"/>
</dbReference>
<dbReference type="GO" id="GO:0016020">
    <property type="term" value="C:membrane"/>
    <property type="evidence" value="ECO:0007669"/>
    <property type="project" value="TreeGrafter"/>
</dbReference>
<dbReference type="InterPro" id="IPR001199">
    <property type="entry name" value="Cyt_B5-like_heme/steroid-bd"/>
</dbReference>
<evidence type="ECO:0000256" key="2">
    <source>
        <dbReference type="ARBA" id="ARBA00022723"/>
    </source>
</evidence>
<dbReference type="Proteomes" id="UP000179179">
    <property type="component" value="Unassembled WGS sequence"/>
</dbReference>
<name>A0A1F8ADP8_9EURO</name>
<feature type="domain" description="Cytochrome b5 heme-binding" evidence="5">
    <location>
        <begin position="11"/>
        <end position="87"/>
    </location>
</feature>
<dbReference type="PANTHER" id="PTHR19359:SF14">
    <property type="entry name" value="CYTOCHROME B5 A"/>
    <property type="match status" value="1"/>
</dbReference>
<evidence type="ECO:0000313" key="6">
    <source>
        <dbReference type="EMBL" id="OGM49797.1"/>
    </source>
</evidence>
<dbReference type="GeneID" id="34444909"/>
<keyword evidence="1" id="KW-0349">Heme</keyword>
<accession>A0A1F8ADP8</accession>
<keyword evidence="2" id="KW-0479">Metal-binding</keyword>
<reference evidence="6 7" key="1">
    <citation type="journal article" date="2016" name="Genome Biol. Evol.">
        <title>Draft genome sequence of an aflatoxigenic Aspergillus species, A. bombycis.</title>
        <authorList>
            <person name="Moore G.G."/>
            <person name="Mack B.M."/>
            <person name="Beltz S.B."/>
            <person name="Gilbert M.K."/>
        </authorList>
    </citation>
    <scope>NUCLEOTIDE SEQUENCE [LARGE SCALE GENOMIC DNA]</scope>
    <source>
        <strain evidence="7">NRRL 26010</strain>
    </source>
</reference>
<dbReference type="PROSITE" id="PS50255">
    <property type="entry name" value="CYTOCHROME_B5_2"/>
    <property type="match status" value="1"/>
</dbReference>
<evidence type="ECO:0000256" key="3">
    <source>
        <dbReference type="ARBA" id="ARBA00023004"/>
    </source>
</evidence>